<feature type="signal peptide" evidence="7">
    <location>
        <begin position="1"/>
        <end position="25"/>
    </location>
</feature>
<keyword evidence="6" id="KW-1015">Disulfide bond</keyword>
<evidence type="ECO:0000256" key="4">
    <source>
        <dbReference type="ARBA" id="ARBA00022690"/>
    </source>
</evidence>
<comment type="subcellular location">
    <subcellularLocation>
        <location evidence="1">Secreted</location>
    </subcellularLocation>
</comment>
<evidence type="ECO:0000259" key="8">
    <source>
        <dbReference type="Pfam" id="PF00720"/>
    </source>
</evidence>
<keyword evidence="5" id="KW-0722">Serine protease inhibitor</keyword>
<dbReference type="InterPro" id="IPR023549">
    <property type="entry name" value="Subtilisin_inhibitor"/>
</dbReference>
<dbReference type="SUPFAM" id="SSF55399">
    <property type="entry name" value="Subtilisin inhibitor"/>
    <property type="match status" value="1"/>
</dbReference>
<evidence type="ECO:0000313" key="10">
    <source>
        <dbReference type="Proteomes" id="UP000095329"/>
    </source>
</evidence>
<dbReference type="EMBL" id="ASHX02000001">
    <property type="protein sequence ID" value="OEJ95506.1"/>
    <property type="molecule type" value="Genomic_DNA"/>
</dbReference>
<evidence type="ECO:0000313" key="9">
    <source>
        <dbReference type="EMBL" id="OEJ95506.1"/>
    </source>
</evidence>
<feature type="chain" id="PRO_5008914786" description="Subtilisin inhibitor domain-containing protein" evidence="7">
    <location>
        <begin position="26"/>
        <end position="157"/>
    </location>
</feature>
<dbReference type="Proteomes" id="UP000095329">
    <property type="component" value="Unassembled WGS sequence"/>
</dbReference>
<dbReference type="eggNOG" id="ENOG50333FU">
    <property type="taxonomic scope" value="Bacteria"/>
</dbReference>
<keyword evidence="10" id="KW-1185">Reference proteome</keyword>
<comment type="caution">
    <text evidence="9">The sequence shown here is derived from an EMBL/GenBank/DDBJ whole genome shotgun (WGS) entry which is preliminary data.</text>
</comment>
<dbReference type="GO" id="GO:0004867">
    <property type="term" value="F:serine-type endopeptidase inhibitor activity"/>
    <property type="evidence" value="ECO:0007669"/>
    <property type="project" value="UniProtKB-KW"/>
</dbReference>
<protein>
    <recommendedName>
        <fullName evidence="8">Subtilisin inhibitor domain-containing protein</fullName>
    </recommendedName>
</protein>
<comment type="similarity">
    <text evidence="2">Belongs to the protease inhibitor I16 (SSI) family.</text>
</comment>
<evidence type="ECO:0000256" key="3">
    <source>
        <dbReference type="ARBA" id="ARBA00022525"/>
    </source>
</evidence>
<evidence type="ECO:0000256" key="6">
    <source>
        <dbReference type="ARBA" id="ARBA00023157"/>
    </source>
</evidence>
<evidence type="ECO:0000256" key="5">
    <source>
        <dbReference type="ARBA" id="ARBA00022900"/>
    </source>
</evidence>
<dbReference type="Gene3D" id="3.30.350.10">
    <property type="entry name" value="Subtilisin inhibitor-like"/>
    <property type="match status" value="1"/>
</dbReference>
<reference evidence="9 10" key="1">
    <citation type="journal article" date="2013" name="Genome Announc.">
        <title>Genome Sequence of Streptomyces violaceusniger Strain SPC6, a Halotolerant Streptomycete That Exhibits Rapid Growth and Development.</title>
        <authorList>
            <person name="Chen X."/>
            <person name="Zhang B."/>
            <person name="Zhang W."/>
            <person name="Wu X."/>
            <person name="Zhang M."/>
            <person name="Chen T."/>
            <person name="Liu G."/>
            <person name="Dyson P."/>
        </authorList>
    </citation>
    <scope>NUCLEOTIDE SEQUENCE [LARGE SCALE GENOMIC DNA]</scope>
    <source>
        <strain evidence="9 10">SPC6</strain>
    </source>
</reference>
<keyword evidence="3" id="KW-0964">Secreted</keyword>
<evidence type="ECO:0000256" key="2">
    <source>
        <dbReference type="ARBA" id="ARBA00010472"/>
    </source>
</evidence>
<dbReference type="InterPro" id="IPR036819">
    <property type="entry name" value="Subtilisin_inhibitor-like_sf"/>
</dbReference>
<organism evidence="9 10">
    <name type="scientific">Streptomyces thermolilacinus SPC6</name>
    <dbReference type="NCBI Taxonomy" id="1306406"/>
    <lineage>
        <taxon>Bacteria</taxon>
        <taxon>Bacillati</taxon>
        <taxon>Actinomycetota</taxon>
        <taxon>Actinomycetes</taxon>
        <taxon>Kitasatosporales</taxon>
        <taxon>Streptomycetaceae</taxon>
        <taxon>Streptomyces</taxon>
    </lineage>
</organism>
<keyword evidence="7" id="KW-0732">Signal</keyword>
<dbReference type="RefSeq" id="WP_023587782.1">
    <property type="nucleotide sequence ID" value="NZ_ASHX02000001.1"/>
</dbReference>
<sequence length="157" mass="16472">MLRRLVLTTAASVAALGVAAPLAVASPLPPLPQLAQLPPLLPSDSGPDALTITVERSGNPTADGTFELECDGGEGSGTHPRADRACARLVELSEDGQDPFAPVPQDRMCTQQHGGPATARITGTWQGRDVDARFARTNGCEIARWESLQPVLPQARS</sequence>
<proteinExistence type="inferred from homology"/>
<dbReference type="AlphaFoldDB" id="A0A1D3DT52"/>
<dbReference type="OrthoDB" id="3427327at2"/>
<keyword evidence="4" id="KW-0646">Protease inhibitor</keyword>
<gene>
    <name evidence="9" type="ORF">J116_014470</name>
</gene>
<dbReference type="GO" id="GO:0005576">
    <property type="term" value="C:extracellular region"/>
    <property type="evidence" value="ECO:0007669"/>
    <property type="project" value="UniProtKB-SubCell"/>
</dbReference>
<dbReference type="STRING" id="1306406.J116_014470"/>
<accession>A0A1D3DT52</accession>
<evidence type="ECO:0000256" key="7">
    <source>
        <dbReference type="SAM" id="SignalP"/>
    </source>
</evidence>
<name>A0A1D3DT52_9ACTN</name>
<evidence type="ECO:0000256" key="1">
    <source>
        <dbReference type="ARBA" id="ARBA00004613"/>
    </source>
</evidence>
<feature type="domain" description="Subtilisin inhibitor" evidence="8">
    <location>
        <begin position="48"/>
        <end position="131"/>
    </location>
</feature>
<dbReference type="Pfam" id="PF00720">
    <property type="entry name" value="SSI"/>
    <property type="match status" value="1"/>
</dbReference>